<protein>
    <submittedName>
        <fullName evidence="1">Uncharacterized protein</fullName>
    </submittedName>
</protein>
<proteinExistence type="predicted"/>
<reference evidence="1" key="1">
    <citation type="submission" date="2018-06" db="EMBL/GenBank/DDBJ databases">
        <authorList>
            <person name="Zhirakovskaya E."/>
        </authorList>
    </citation>
    <scope>NUCLEOTIDE SEQUENCE</scope>
</reference>
<name>A0A3B1DT13_9ZZZZ</name>
<evidence type="ECO:0000313" key="1">
    <source>
        <dbReference type="EMBL" id="VAX39304.1"/>
    </source>
</evidence>
<sequence>MPDLFDEMPASFRLTAGAPIPDWRVVYEWVETHNGAEDLHSIWTKLAHQWLARIADWRPPGLRIDEYADFLLLSALDKDAANRTLRFMQRCRDQLCATFPKLVLQNAVGPFVGMVFRDENEYYDYVSEYYPEEGEFGASAGMFLHEGYGHFVAVEIPRWNLRHVLAHEIVHDHFAERDLPLWIEEGLTQTATDLLLGENSLRLDHEMLIRQRAYWREHGLDSFWSGEAFDSPDDGQELAYVLAHVTFLRELQDNRDAFLTFLETASLQDNGAAASLRHLGEPLEALAAKFLGPDH</sequence>
<dbReference type="EMBL" id="UOGK01000219">
    <property type="protein sequence ID" value="VAX39304.1"/>
    <property type="molecule type" value="Genomic_DNA"/>
</dbReference>
<organism evidence="1">
    <name type="scientific">hydrothermal vent metagenome</name>
    <dbReference type="NCBI Taxonomy" id="652676"/>
    <lineage>
        <taxon>unclassified sequences</taxon>
        <taxon>metagenomes</taxon>
        <taxon>ecological metagenomes</taxon>
    </lineage>
</organism>
<dbReference type="AlphaFoldDB" id="A0A3B1DT13"/>
<accession>A0A3B1DT13</accession>
<gene>
    <name evidence="1" type="ORF">MNBD_PLANCTO03-1299</name>
</gene>